<keyword evidence="3" id="KW-1185">Reference proteome</keyword>
<evidence type="ECO:0000256" key="1">
    <source>
        <dbReference type="SAM" id="SignalP"/>
    </source>
</evidence>
<sequence length="110" mass="12293">MKRVQGLHLLFAIALSAVDTFGEVALTPTMSSYAEENVSNDTLPLCKFKVCNESKRFFHIQYQESNPAFVKFKLRIIGTSVVESRRGIATSLVLDLLDQALKISVPQVVY</sequence>
<reference evidence="2" key="1">
    <citation type="journal article" date="2019" name="bioRxiv">
        <title>The Genome of the Zebra Mussel, Dreissena polymorpha: A Resource for Invasive Species Research.</title>
        <authorList>
            <person name="McCartney M.A."/>
            <person name="Auch B."/>
            <person name="Kono T."/>
            <person name="Mallez S."/>
            <person name="Zhang Y."/>
            <person name="Obille A."/>
            <person name="Becker A."/>
            <person name="Abrahante J.E."/>
            <person name="Garbe J."/>
            <person name="Badalamenti J.P."/>
            <person name="Herman A."/>
            <person name="Mangelson H."/>
            <person name="Liachko I."/>
            <person name="Sullivan S."/>
            <person name="Sone E.D."/>
            <person name="Koren S."/>
            <person name="Silverstein K.A.T."/>
            <person name="Beckman K.B."/>
            <person name="Gohl D.M."/>
        </authorList>
    </citation>
    <scope>NUCLEOTIDE SEQUENCE</scope>
    <source>
        <strain evidence="2">Duluth1</strain>
        <tissue evidence="2">Whole animal</tissue>
    </source>
</reference>
<dbReference type="AlphaFoldDB" id="A0A9D4IGV0"/>
<protein>
    <submittedName>
        <fullName evidence="2">Uncharacterized protein</fullName>
    </submittedName>
</protein>
<accession>A0A9D4IGV0</accession>
<proteinExistence type="predicted"/>
<evidence type="ECO:0000313" key="3">
    <source>
        <dbReference type="Proteomes" id="UP000828390"/>
    </source>
</evidence>
<feature type="chain" id="PRO_5039424298" evidence="1">
    <location>
        <begin position="23"/>
        <end position="110"/>
    </location>
</feature>
<evidence type="ECO:0000313" key="2">
    <source>
        <dbReference type="EMBL" id="KAH3772012.1"/>
    </source>
</evidence>
<organism evidence="2 3">
    <name type="scientific">Dreissena polymorpha</name>
    <name type="common">Zebra mussel</name>
    <name type="synonym">Mytilus polymorpha</name>
    <dbReference type="NCBI Taxonomy" id="45954"/>
    <lineage>
        <taxon>Eukaryota</taxon>
        <taxon>Metazoa</taxon>
        <taxon>Spiralia</taxon>
        <taxon>Lophotrochozoa</taxon>
        <taxon>Mollusca</taxon>
        <taxon>Bivalvia</taxon>
        <taxon>Autobranchia</taxon>
        <taxon>Heteroconchia</taxon>
        <taxon>Euheterodonta</taxon>
        <taxon>Imparidentia</taxon>
        <taxon>Neoheterodontei</taxon>
        <taxon>Myida</taxon>
        <taxon>Dreissenoidea</taxon>
        <taxon>Dreissenidae</taxon>
        <taxon>Dreissena</taxon>
    </lineage>
</organism>
<dbReference type="Proteomes" id="UP000828390">
    <property type="component" value="Unassembled WGS sequence"/>
</dbReference>
<gene>
    <name evidence="2" type="ORF">DPMN_173343</name>
</gene>
<reference evidence="2" key="2">
    <citation type="submission" date="2020-11" db="EMBL/GenBank/DDBJ databases">
        <authorList>
            <person name="McCartney M.A."/>
            <person name="Auch B."/>
            <person name="Kono T."/>
            <person name="Mallez S."/>
            <person name="Becker A."/>
            <person name="Gohl D.M."/>
            <person name="Silverstein K.A.T."/>
            <person name="Koren S."/>
            <person name="Bechman K.B."/>
            <person name="Herman A."/>
            <person name="Abrahante J.E."/>
            <person name="Garbe J."/>
        </authorList>
    </citation>
    <scope>NUCLEOTIDE SEQUENCE</scope>
    <source>
        <strain evidence="2">Duluth1</strain>
        <tissue evidence="2">Whole animal</tissue>
    </source>
</reference>
<dbReference type="EMBL" id="JAIWYP010000009">
    <property type="protein sequence ID" value="KAH3772012.1"/>
    <property type="molecule type" value="Genomic_DNA"/>
</dbReference>
<comment type="caution">
    <text evidence="2">The sequence shown here is derived from an EMBL/GenBank/DDBJ whole genome shotgun (WGS) entry which is preliminary data.</text>
</comment>
<name>A0A9D4IGV0_DREPO</name>
<keyword evidence="1" id="KW-0732">Signal</keyword>
<feature type="signal peptide" evidence="1">
    <location>
        <begin position="1"/>
        <end position="22"/>
    </location>
</feature>